<protein>
    <recommendedName>
        <fullName evidence="9">Flagellar M-ring protein</fullName>
    </recommendedName>
</protein>
<evidence type="ECO:0000259" key="12">
    <source>
        <dbReference type="Pfam" id="PF01514"/>
    </source>
</evidence>
<keyword evidence="14" id="KW-0282">Flagellum</keyword>
<feature type="region of interest" description="Disordered" evidence="10">
    <location>
        <begin position="275"/>
        <end position="333"/>
    </location>
</feature>
<reference evidence="14" key="1">
    <citation type="submission" date="2020-12" db="EMBL/GenBank/DDBJ databases">
        <title>Methylobrevis albus sp. nov., isolated from fresh water lack sediment.</title>
        <authorList>
            <person name="Zou Q."/>
        </authorList>
    </citation>
    <scope>NUCLEOTIDE SEQUENCE</scope>
    <source>
        <strain evidence="14">L22</strain>
    </source>
</reference>
<dbReference type="AlphaFoldDB" id="A0A931HZQ2"/>
<dbReference type="GO" id="GO:0071973">
    <property type="term" value="P:bacterial-type flagellum-dependent cell motility"/>
    <property type="evidence" value="ECO:0007669"/>
    <property type="project" value="InterPro"/>
</dbReference>
<dbReference type="EMBL" id="JADZLT010000036">
    <property type="protein sequence ID" value="MBH0236301.1"/>
    <property type="molecule type" value="Genomic_DNA"/>
</dbReference>
<dbReference type="InterPro" id="IPR043427">
    <property type="entry name" value="YscJ/FliF"/>
</dbReference>
<dbReference type="InterPro" id="IPR045851">
    <property type="entry name" value="AMP-bd_C_sf"/>
</dbReference>
<feature type="domain" description="Flagellar M-ring C-terminal" evidence="13">
    <location>
        <begin position="247"/>
        <end position="408"/>
    </location>
</feature>
<dbReference type="GO" id="GO:0009431">
    <property type="term" value="C:bacterial-type flagellum basal body, MS ring"/>
    <property type="evidence" value="ECO:0007669"/>
    <property type="project" value="InterPro"/>
</dbReference>
<evidence type="ECO:0000256" key="1">
    <source>
        <dbReference type="ARBA" id="ARBA00004117"/>
    </source>
</evidence>
<dbReference type="InterPro" id="IPR013556">
    <property type="entry name" value="Flag_M-ring_C"/>
</dbReference>
<comment type="function">
    <text evidence="9">The M ring may be actively involved in energy transduction.</text>
</comment>
<evidence type="ECO:0000256" key="2">
    <source>
        <dbReference type="ARBA" id="ARBA00004651"/>
    </source>
</evidence>
<comment type="similarity">
    <text evidence="3 9">Belongs to the FliF family.</text>
</comment>
<dbReference type="Pfam" id="PF01514">
    <property type="entry name" value="YscJ_FliF"/>
    <property type="match status" value="1"/>
</dbReference>
<keyword evidence="14" id="KW-0966">Cell projection</keyword>
<evidence type="ECO:0000256" key="6">
    <source>
        <dbReference type="ARBA" id="ARBA00022989"/>
    </source>
</evidence>
<evidence type="ECO:0000256" key="8">
    <source>
        <dbReference type="ARBA" id="ARBA00023143"/>
    </source>
</evidence>
<comment type="caution">
    <text evidence="14">The sequence shown here is derived from an EMBL/GenBank/DDBJ whole genome shotgun (WGS) entry which is preliminary data.</text>
</comment>
<evidence type="ECO:0000256" key="9">
    <source>
        <dbReference type="PIRNR" id="PIRNR004862"/>
    </source>
</evidence>
<dbReference type="GO" id="GO:0005886">
    <property type="term" value="C:plasma membrane"/>
    <property type="evidence" value="ECO:0007669"/>
    <property type="project" value="UniProtKB-SubCell"/>
</dbReference>
<keyword evidence="5 11" id="KW-0812">Transmembrane</keyword>
<accession>A0A931HZQ2</accession>
<proteinExistence type="inferred from homology"/>
<evidence type="ECO:0000256" key="3">
    <source>
        <dbReference type="ARBA" id="ARBA00007971"/>
    </source>
</evidence>
<keyword evidence="4" id="KW-1003">Cell membrane</keyword>
<dbReference type="PRINTS" id="PR01009">
    <property type="entry name" value="FLGMRINGFLIF"/>
</dbReference>
<evidence type="ECO:0000313" key="14">
    <source>
        <dbReference type="EMBL" id="MBH0236301.1"/>
    </source>
</evidence>
<name>A0A931HZQ2_9HYPH</name>
<keyword evidence="7 11" id="KW-0472">Membrane</keyword>
<keyword evidence="6 11" id="KW-1133">Transmembrane helix</keyword>
<dbReference type="PANTHER" id="PTHR30046">
    <property type="entry name" value="FLAGELLAR M-RING PROTEIN"/>
    <property type="match status" value="1"/>
</dbReference>
<dbReference type="Proteomes" id="UP000631694">
    <property type="component" value="Unassembled WGS sequence"/>
</dbReference>
<feature type="transmembrane region" description="Helical" evidence="11">
    <location>
        <begin position="12"/>
        <end position="35"/>
    </location>
</feature>
<dbReference type="PANTHER" id="PTHR30046:SF0">
    <property type="entry name" value="FLAGELLAR M-RING PROTEIN"/>
    <property type="match status" value="1"/>
</dbReference>
<organism evidence="14 15">
    <name type="scientific">Methylobrevis albus</name>
    <dbReference type="NCBI Taxonomy" id="2793297"/>
    <lineage>
        <taxon>Bacteria</taxon>
        <taxon>Pseudomonadati</taxon>
        <taxon>Pseudomonadota</taxon>
        <taxon>Alphaproteobacteria</taxon>
        <taxon>Hyphomicrobiales</taxon>
        <taxon>Pleomorphomonadaceae</taxon>
        <taxon>Methylobrevis</taxon>
    </lineage>
</organism>
<feature type="transmembrane region" description="Helical" evidence="11">
    <location>
        <begin position="432"/>
        <end position="453"/>
    </location>
</feature>
<evidence type="ECO:0000256" key="5">
    <source>
        <dbReference type="ARBA" id="ARBA00022692"/>
    </source>
</evidence>
<dbReference type="GO" id="GO:0003774">
    <property type="term" value="F:cytoskeletal motor activity"/>
    <property type="evidence" value="ECO:0007669"/>
    <property type="project" value="InterPro"/>
</dbReference>
<evidence type="ECO:0000256" key="11">
    <source>
        <dbReference type="SAM" id="Phobius"/>
    </source>
</evidence>
<evidence type="ECO:0000259" key="13">
    <source>
        <dbReference type="Pfam" id="PF08345"/>
    </source>
</evidence>
<comment type="subcellular location">
    <subcellularLocation>
        <location evidence="1 9">Bacterial flagellum basal body</location>
    </subcellularLocation>
    <subcellularLocation>
        <location evidence="2">Cell membrane</location>
        <topology evidence="2">Multi-pass membrane protein</topology>
    </subcellularLocation>
</comment>
<evidence type="ECO:0000256" key="4">
    <source>
        <dbReference type="ARBA" id="ARBA00022475"/>
    </source>
</evidence>
<dbReference type="NCBIfam" id="TIGR00206">
    <property type="entry name" value="fliF"/>
    <property type="match status" value="1"/>
</dbReference>
<dbReference type="Gene3D" id="3.30.300.30">
    <property type="match status" value="1"/>
</dbReference>
<dbReference type="InterPro" id="IPR000067">
    <property type="entry name" value="FlgMring_FliF"/>
</dbReference>
<keyword evidence="8 9" id="KW-0975">Bacterial flagellum</keyword>
<evidence type="ECO:0000256" key="10">
    <source>
        <dbReference type="SAM" id="MobiDB-lite"/>
    </source>
</evidence>
<evidence type="ECO:0000313" key="15">
    <source>
        <dbReference type="Proteomes" id="UP000631694"/>
    </source>
</evidence>
<dbReference type="InterPro" id="IPR006182">
    <property type="entry name" value="FliF_N_dom"/>
</dbReference>
<sequence>MNGLMAVLKSLGAARLGAMGAVALGLVAFFAFMIMRFNEVQMAPLYNQLSFEDSSSIVSALEAQQVPYEMRNEGATILVPADRVLRLRMSLAEEGLPLGGSVGYEIFDKTDALGTTSFVQNVNHLRALEGELARTIRAIGRVEAARVHLVLPTRQLFRREAEVPTASIVLRTRGTLEPSQIRAIQHLVASAVEGLDPSRISIVDEAGRLLAAGGDANAESMFASSMQERTEQYQDRLEAKIEEIVSSIVGPGRARARVSATLDFNRVTETRDLFDPEGQVVRSTQTREEQSSSSEPQGEMTVGNQVPNGGAGGEDAAGGPREAATTSEETVNYEISKTTRTEVVEAGGVKRLSVAVLIDGYYLPDAQGVPTYSPRDQAELDRIAALVRTAMGYDQSRGDQIEIVNLRFAEGPQLLGSDGGEPGLFEFDRADIMRFAELGVMAVLTLLVLLFAVRPLIKRILSPEVITEHRTISGATVQVDESGNPIAVAQIGPDGNPVMVQIEGPPVPSRIEEAQAQGEAQMVQVRKVGELVVENPGEASIIVRTWLSEAA</sequence>
<gene>
    <name evidence="14" type="primary">fliF</name>
    <name evidence="14" type="ORF">I5731_00565</name>
</gene>
<feature type="domain" description="Flagellar M-ring N-terminal" evidence="12">
    <location>
        <begin position="38"/>
        <end position="211"/>
    </location>
</feature>
<evidence type="ECO:0000256" key="7">
    <source>
        <dbReference type="ARBA" id="ARBA00023136"/>
    </source>
</evidence>
<keyword evidence="15" id="KW-1185">Reference proteome</keyword>
<dbReference type="Pfam" id="PF08345">
    <property type="entry name" value="YscJ_FliF_C"/>
    <property type="match status" value="1"/>
</dbReference>
<dbReference type="PIRSF" id="PIRSF004862">
    <property type="entry name" value="FliF"/>
    <property type="match status" value="1"/>
</dbReference>
<keyword evidence="14" id="KW-0969">Cilium</keyword>